<dbReference type="EMBL" id="JAZHGA010000002">
    <property type="protein sequence ID" value="MEM5338718.1"/>
    <property type="molecule type" value="Genomic_DNA"/>
</dbReference>
<dbReference type="RefSeq" id="WP_342958536.1">
    <property type="nucleotide sequence ID" value="NZ_JAZHFZ010000002.1"/>
</dbReference>
<reference evidence="1 2" key="1">
    <citation type="submission" date="2024-01" db="EMBL/GenBank/DDBJ databases">
        <title>The diversity of rhizobia nodulating Mimosa spp. in eleven states of Brazil covering several biomes is determined by host plant, location, and edaphic factors.</title>
        <authorList>
            <person name="Rouws L."/>
            <person name="Barauna A."/>
            <person name="Beukes C."/>
            <person name="De Faria S.M."/>
            <person name="Gross E."/>
            <person name="Dos Reis Junior F.B."/>
            <person name="Simon M."/>
            <person name="Maluk M."/>
            <person name="Odee D.W."/>
            <person name="Kenicer G."/>
            <person name="Young J.P.W."/>
            <person name="Reis V.M."/>
            <person name="Zilli J."/>
            <person name="James E.K."/>
        </authorList>
    </citation>
    <scope>NUCLEOTIDE SEQUENCE [LARGE SCALE GENOMIC DNA]</scope>
    <source>
        <strain evidence="1 2">JPY530</strain>
    </source>
</reference>
<accession>A0ABU9QVN2</accession>
<evidence type="ECO:0000313" key="2">
    <source>
        <dbReference type="Proteomes" id="UP001481677"/>
    </source>
</evidence>
<gene>
    <name evidence="1" type="ORF">V4C56_03645</name>
</gene>
<dbReference type="Pfam" id="PF20137">
    <property type="entry name" value="BubE"/>
    <property type="match status" value="1"/>
</dbReference>
<comment type="caution">
    <text evidence="1">The sequence shown here is derived from an EMBL/GenBank/DDBJ whole genome shotgun (WGS) entry which is preliminary data.</text>
</comment>
<protein>
    <submittedName>
        <fullName evidence="1">DUF6527 family protein</fullName>
    </submittedName>
</protein>
<sequence length="151" mass="17355">MKLDAVEPRYVEFVPKVLEPGVLYVSEKYKTASHLCACGCGEKVVTPLSPAEWQLRNDGGFVSLHPSIGNWNYACRSHYWIRRNRISWSGGMTQQQIARVQARDRADKARYVAALNKEKDEAARTENVKIKTSSSLIQWLWTALQRWWRGS</sequence>
<dbReference type="InterPro" id="IPR045384">
    <property type="entry name" value="DUF6527"/>
</dbReference>
<keyword evidence="2" id="KW-1185">Reference proteome</keyword>
<proteinExistence type="predicted"/>
<name>A0ABU9QVN2_9BURK</name>
<dbReference type="Proteomes" id="UP001481677">
    <property type="component" value="Unassembled WGS sequence"/>
</dbReference>
<organism evidence="1 2">
    <name type="scientific">Paraburkholderia azotifigens</name>
    <dbReference type="NCBI Taxonomy" id="2057004"/>
    <lineage>
        <taxon>Bacteria</taxon>
        <taxon>Pseudomonadati</taxon>
        <taxon>Pseudomonadota</taxon>
        <taxon>Betaproteobacteria</taxon>
        <taxon>Burkholderiales</taxon>
        <taxon>Burkholderiaceae</taxon>
        <taxon>Paraburkholderia</taxon>
    </lineage>
</organism>
<evidence type="ECO:0000313" key="1">
    <source>
        <dbReference type="EMBL" id="MEM5338718.1"/>
    </source>
</evidence>